<dbReference type="InterPro" id="IPR052961">
    <property type="entry name" value="Oxido-Kinase-like_Enzymes"/>
</dbReference>
<proteinExistence type="predicted"/>
<dbReference type="InterPro" id="IPR015897">
    <property type="entry name" value="CHK_kinase-like"/>
</dbReference>
<dbReference type="Gene3D" id="3.90.1200.10">
    <property type="match status" value="1"/>
</dbReference>
<dbReference type="PANTHER" id="PTHR23020:SF41">
    <property type="entry name" value="AMINOGLYCOSIDE PHOSPHOTRANSFERASE DOMAIN-CONTAINING PROTEIN"/>
    <property type="match status" value="1"/>
</dbReference>
<evidence type="ECO:0000313" key="3">
    <source>
        <dbReference type="EMBL" id="GAA4952148.1"/>
    </source>
</evidence>
<dbReference type="PANTHER" id="PTHR23020">
    <property type="entry name" value="UNCHARACTERIZED NUCLEAR HORMONE RECEPTOR-RELATED"/>
    <property type="match status" value="1"/>
</dbReference>
<sequence>MVSVTTASSDGAGKNARPYPQRSGSLPRHLDAVDAAWLTSLLQNRYPGLVVEQFKVVELINSHTTKYRVALTYNDVGKNLGLPNQVCLKSNWSEGFESGEICELEARFYYLMQDQLDAPLPRSYFADWDGDGSGRGVVMLEDLGCANGKFGNSLDHLGVDGVAHGLESLASLHAAMWDNAALKQPWLHRSMNTAVDTEQLLRNWNYAKLNMAKPSYNAILPAWMYETPELFLHAFDELAELERTHTGPLCLVHGDSHQGNSFLRDNQGDRLGERVWLDWQLVRKGTPWRDITYFMLGALTVEERRSDGQNLVKHYYDHLRSFNVSGLCSFDEGWDLFQLWPVYGMQSWLSNMDIWGQSGLEMVNRFWSAAADYDTIARLTAGKPARRNTRLGEGAREIASGIQAMIDRGEL</sequence>
<dbReference type="SUPFAM" id="SSF56112">
    <property type="entry name" value="Protein kinase-like (PK-like)"/>
    <property type="match status" value="1"/>
</dbReference>
<feature type="region of interest" description="Disordered" evidence="1">
    <location>
        <begin position="1"/>
        <end position="25"/>
    </location>
</feature>
<protein>
    <recommendedName>
        <fullName evidence="2">CHK kinase-like domain-containing protein</fullName>
    </recommendedName>
</protein>
<dbReference type="InterPro" id="IPR011009">
    <property type="entry name" value="Kinase-like_dom_sf"/>
</dbReference>
<feature type="domain" description="CHK kinase-like" evidence="2">
    <location>
        <begin position="138"/>
        <end position="325"/>
    </location>
</feature>
<evidence type="ECO:0000313" key="4">
    <source>
        <dbReference type="Proteomes" id="UP001409585"/>
    </source>
</evidence>
<dbReference type="InterPro" id="IPR004119">
    <property type="entry name" value="EcKL"/>
</dbReference>
<dbReference type="Proteomes" id="UP001409585">
    <property type="component" value="Unassembled WGS sequence"/>
</dbReference>
<dbReference type="SMART" id="SM00587">
    <property type="entry name" value="CHK"/>
    <property type="match status" value="1"/>
</dbReference>
<gene>
    <name evidence="3" type="ORF">GCM10025791_35980</name>
</gene>
<keyword evidence="4" id="KW-1185">Reference proteome</keyword>
<reference evidence="4" key="1">
    <citation type="journal article" date="2019" name="Int. J. Syst. Evol. Microbiol.">
        <title>The Global Catalogue of Microorganisms (GCM) 10K type strain sequencing project: providing services to taxonomists for standard genome sequencing and annotation.</title>
        <authorList>
            <consortium name="The Broad Institute Genomics Platform"/>
            <consortium name="The Broad Institute Genome Sequencing Center for Infectious Disease"/>
            <person name="Wu L."/>
            <person name="Ma J."/>
        </authorList>
    </citation>
    <scope>NUCLEOTIDE SEQUENCE [LARGE SCALE GENOMIC DNA]</scope>
    <source>
        <strain evidence="4">JCM 19134</strain>
    </source>
</reference>
<dbReference type="Pfam" id="PF02958">
    <property type="entry name" value="EcKL"/>
    <property type="match status" value="1"/>
</dbReference>
<evidence type="ECO:0000256" key="1">
    <source>
        <dbReference type="SAM" id="MobiDB-lite"/>
    </source>
</evidence>
<evidence type="ECO:0000259" key="2">
    <source>
        <dbReference type="SMART" id="SM00587"/>
    </source>
</evidence>
<comment type="caution">
    <text evidence="3">The sequence shown here is derived from an EMBL/GenBank/DDBJ whole genome shotgun (WGS) entry which is preliminary data.</text>
</comment>
<dbReference type="EMBL" id="BAABLX010000029">
    <property type="protein sequence ID" value="GAA4952148.1"/>
    <property type="molecule type" value="Genomic_DNA"/>
</dbReference>
<organism evidence="3 4">
    <name type="scientific">Halioxenophilus aromaticivorans</name>
    <dbReference type="NCBI Taxonomy" id="1306992"/>
    <lineage>
        <taxon>Bacteria</taxon>
        <taxon>Pseudomonadati</taxon>
        <taxon>Pseudomonadota</taxon>
        <taxon>Gammaproteobacteria</taxon>
        <taxon>Alteromonadales</taxon>
        <taxon>Alteromonadaceae</taxon>
        <taxon>Halioxenophilus</taxon>
    </lineage>
</organism>
<name>A0AAV3U6Z5_9ALTE</name>
<accession>A0AAV3U6Z5</accession>
<dbReference type="AlphaFoldDB" id="A0AAV3U6Z5"/>
<dbReference type="RefSeq" id="WP_345425703.1">
    <property type="nucleotide sequence ID" value="NZ_AP031496.1"/>
</dbReference>